<keyword evidence="9" id="KW-1185">Reference proteome</keyword>
<dbReference type="RefSeq" id="WP_379831993.1">
    <property type="nucleotide sequence ID" value="NZ_JBHUHU010000005.1"/>
</dbReference>
<evidence type="ECO:0000256" key="3">
    <source>
        <dbReference type="ARBA" id="ARBA00022729"/>
    </source>
</evidence>
<evidence type="ECO:0000259" key="6">
    <source>
        <dbReference type="Pfam" id="PF07980"/>
    </source>
</evidence>
<dbReference type="Pfam" id="PF14322">
    <property type="entry name" value="SusD-like_3"/>
    <property type="match status" value="1"/>
</dbReference>
<protein>
    <submittedName>
        <fullName evidence="8">RagB/SusD family nutrient uptake outer membrane protein</fullName>
    </submittedName>
</protein>
<evidence type="ECO:0000313" key="8">
    <source>
        <dbReference type="EMBL" id="MFD2101412.1"/>
    </source>
</evidence>
<evidence type="ECO:0000256" key="5">
    <source>
        <dbReference type="ARBA" id="ARBA00023237"/>
    </source>
</evidence>
<comment type="similarity">
    <text evidence="2">Belongs to the SusD family.</text>
</comment>
<evidence type="ECO:0000256" key="2">
    <source>
        <dbReference type="ARBA" id="ARBA00006275"/>
    </source>
</evidence>
<evidence type="ECO:0000259" key="7">
    <source>
        <dbReference type="Pfam" id="PF14322"/>
    </source>
</evidence>
<dbReference type="CDD" id="cd08977">
    <property type="entry name" value="SusD"/>
    <property type="match status" value="1"/>
</dbReference>
<comment type="subcellular location">
    <subcellularLocation>
        <location evidence="1">Cell outer membrane</location>
    </subcellularLocation>
</comment>
<gene>
    <name evidence="8" type="ORF">ACFSJE_16610</name>
</gene>
<organism evidence="8 9">
    <name type="scientific">Flagellimonas iocasae</name>
    <dbReference type="NCBI Taxonomy" id="2055905"/>
    <lineage>
        <taxon>Bacteria</taxon>
        <taxon>Pseudomonadati</taxon>
        <taxon>Bacteroidota</taxon>
        <taxon>Flavobacteriia</taxon>
        <taxon>Flavobacteriales</taxon>
        <taxon>Flavobacteriaceae</taxon>
        <taxon>Flagellimonas</taxon>
    </lineage>
</organism>
<reference evidence="9" key="1">
    <citation type="journal article" date="2019" name="Int. J. Syst. Evol. Microbiol.">
        <title>The Global Catalogue of Microorganisms (GCM) 10K type strain sequencing project: providing services to taxonomists for standard genome sequencing and annotation.</title>
        <authorList>
            <consortium name="The Broad Institute Genomics Platform"/>
            <consortium name="The Broad Institute Genome Sequencing Center for Infectious Disease"/>
            <person name="Wu L."/>
            <person name="Ma J."/>
        </authorList>
    </citation>
    <scope>NUCLEOTIDE SEQUENCE [LARGE SCALE GENOMIC DNA]</scope>
    <source>
        <strain evidence="9">JCM 3389</strain>
    </source>
</reference>
<comment type="caution">
    <text evidence="8">The sequence shown here is derived from an EMBL/GenBank/DDBJ whole genome shotgun (WGS) entry which is preliminary data.</text>
</comment>
<dbReference type="SUPFAM" id="SSF48452">
    <property type="entry name" value="TPR-like"/>
    <property type="match status" value="1"/>
</dbReference>
<dbReference type="Gene3D" id="1.25.40.390">
    <property type="match status" value="1"/>
</dbReference>
<evidence type="ECO:0000256" key="1">
    <source>
        <dbReference type="ARBA" id="ARBA00004442"/>
    </source>
</evidence>
<sequence>MKIMNITTYTNMDGSPQRGRTLLVPTALFLMALALNLIGCSDFVSVEPPKNTLVSKTVFEDPATVESALAQLYFGMRDQQGMVSGSFGLTTAMGIYADELDYYGFNSDYTQLYNHNVLPGNELIRAWWNQAYQLIYGANDIISGVDASLDLIEAEKRLFKGQALFIRAYIHSLLVSIYGDVPYVTTTDYTVNNTVSRLEETEVYDRIITDLEEAMALLEDSDPISSERVHVDVHTAKALLARMYLYVEQWDQATSLATELINTFPLGTDLAQVFRKDSQETIWQLKADTENIRNTREAIELIIQAIPGQRYALTNGLLDAFENGDLRFDQWVSSISDADNTVTLHYAHKYKADINEAQSLEYSIRFRVAEQYLIRAEARAYLGDLNGSLADINTIRNRAGLPDSNANTPETIFDAIFQERRVELFTEQGHRWFDLKRSGRADQVLDPVKPNWRPSDLLLPIPETELENNLNLLPQNPGY</sequence>
<keyword evidence="3" id="KW-0732">Signal</keyword>
<name>A0ABW4Y0W4_9FLAO</name>
<keyword evidence="5" id="KW-0998">Cell outer membrane</keyword>
<feature type="domain" description="SusD-like N-terminal" evidence="7">
    <location>
        <begin position="43"/>
        <end position="245"/>
    </location>
</feature>
<accession>A0ABW4Y0W4</accession>
<dbReference type="EMBL" id="JBHUHU010000005">
    <property type="protein sequence ID" value="MFD2101412.1"/>
    <property type="molecule type" value="Genomic_DNA"/>
</dbReference>
<dbReference type="InterPro" id="IPR011990">
    <property type="entry name" value="TPR-like_helical_dom_sf"/>
</dbReference>
<dbReference type="Pfam" id="PF07980">
    <property type="entry name" value="SusD_RagB"/>
    <property type="match status" value="1"/>
</dbReference>
<evidence type="ECO:0000313" key="9">
    <source>
        <dbReference type="Proteomes" id="UP001597342"/>
    </source>
</evidence>
<feature type="domain" description="RagB/SusD" evidence="6">
    <location>
        <begin position="319"/>
        <end position="479"/>
    </location>
</feature>
<dbReference type="InterPro" id="IPR033985">
    <property type="entry name" value="SusD-like_N"/>
</dbReference>
<dbReference type="Proteomes" id="UP001597342">
    <property type="component" value="Unassembled WGS sequence"/>
</dbReference>
<dbReference type="InterPro" id="IPR012944">
    <property type="entry name" value="SusD_RagB_dom"/>
</dbReference>
<evidence type="ECO:0000256" key="4">
    <source>
        <dbReference type="ARBA" id="ARBA00023136"/>
    </source>
</evidence>
<proteinExistence type="inferred from homology"/>
<keyword evidence="4" id="KW-0472">Membrane</keyword>